<keyword evidence="1" id="KW-0472">Membrane</keyword>
<dbReference type="AlphaFoldDB" id="A0A6I4NVB5"/>
<dbReference type="GO" id="GO:0016787">
    <property type="term" value="F:hydrolase activity"/>
    <property type="evidence" value="ECO:0007669"/>
    <property type="project" value="UniProtKB-KW"/>
</dbReference>
<feature type="transmembrane region" description="Helical" evidence="1">
    <location>
        <begin position="236"/>
        <end position="256"/>
    </location>
</feature>
<dbReference type="EMBL" id="WSTA01000022">
    <property type="protein sequence ID" value="MWB98250.1"/>
    <property type="molecule type" value="Genomic_DNA"/>
</dbReference>
<proteinExistence type="predicted"/>
<keyword evidence="2" id="KW-0378">Hydrolase</keyword>
<feature type="transmembrane region" description="Helical" evidence="1">
    <location>
        <begin position="162"/>
        <end position="193"/>
    </location>
</feature>
<comment type="caution">
    <text evidence="2">The sequence shown here is derived from an EMBL/GenBank/DDBJ whole genome shotgun (WGS) entry which is preliminary data.</text>
</comment>
<feature type="transmembrane region" description="Helical" evidence="1">
    <location>
        <begin position="113"/>
        <end position="131"/>
    </location>
</feature>
<reference evidence="2 3" key="1">
    <citation type="submission" date="2019-12" db="EMBL/GenBank/DDBJ databases">
        <authorList>
            <person name="Kim Y.S."/>
        </authorList>
    </citation>
    <scope>NUCLEOTIDE SEQUENCE [LARGE SCALE GENOMIC DNA]</scope>
    <source>
        <strain evidence="2 3">MMS17-SY077</strain>
    </source>
</reference>
<keyword evidence="1" id="KW-1133">Transmembrane helix</keyword>
<dbReference type="RefSeq" id="WP_160423590.1">
    <property type="nucleotide sequence ID" value="NZ_WSTA01000022.1"/>
</dbReference>
<accession>A0A6I4NVB5</accession>
<organism evidence="2 3">
    <name type="scientific">Agromyces seonyuensis</name>
    <dbReference type="NCBI Taxonomy" id="2662446"/>
    <lineage>
        <taxon>Bacteria</taxon>
        <taxon>Bacillati</taxon>
        <taxon>Actinomycetota</taxon>
        <taxon>Actinomycetes</taxon>
        <taxon>Micrococcales</taxon>
        <taxon>Microbacteriaceae</taxon>
        <taxon>Agromyces</taxon>
    </lineage>
</organism>
<name>A0A6I4NVB5_9MICO</name>
<feature type="transmembrane region" description="Helical" evidence="1">
    <location>
        <begin position="138"/>
        <end position="156"/>
    </location>
</feature>
<keyword evidence="1" id="KW-0812">Transmembrane</keyword>
<evidence type="ECO:0000256" key="1">
    <source>
        <dbReference type="SAM" id="Phobius"/>
    </source>
</evidence>
<dbReference type="Pfam" id="PF04307">
    <property type="entry name" value="YdjM"/>
    <property type="match status" value="1"/>
</dbReference>
<keyword evidence="3" id="KW-1185">Reference proteome</keyword>
<evidence type="ECO:0000313" key="3">
    <source>
        <dbReference type="Proteomes" id="UP000438182"/>
    </source>
</evidence>
<evidence type="ECO:0000313" key="2">
    <source>
        <dbReference type="EMBL" id="MWB98250.1"/>
    </source>
</evidence>
<gene>
    <name evidence="2" type="ORF">GB864_06775</name>
</gene>
<protein>
    <submittedName>
        <fullName evidence="2">Metal-dependent hydrolase</fullName>
    </submittedName>
</protein>
<dbReference type="InterPro" id="IPR007404">
    <property type="entry name" value="YdjM-like"/>
</dbReference>
<feature type="transmembrane region" description="Helical" evidence="1">
    <location>
        <begin position="89"/>
        <end position="107"/>
    </location>
</feature>
<sequence length="264" mass="26923">MMGISHATSGAAAWVAVTAAVPIATGWYPLDPLAVVIGSFVCAGAALLPDADHHSGTIAYSVPVLGKLATRTIGALTGGHRKGAHTPTAVLVAVLLALLLGLIVLPTEDYGDLAVGAAMGAAALIAFGLKARDFVRNWPAAWFVGGAAGAAVMFAAPEQFGWFPLAVGIGYGVHLAGDFLTTGGLPGALWPWLPKPPERWKDTPVLNDLWLPSGYLALPVLGDTGSFREKLLTTALAAYTVVVLLVALAQLLGIPVPGVDPVGG</sequence>
<dbReference type="Proteomes" id="UP000438182">
    <property type="component" value="Unassembled WGS sequence"/>
</dbReference>